<accession>W4QUE2</accession>
<dbReference type="PANTHER" id="PTHR38042">
    <property type="entry name" value="UROPORPHYRINOGEN-III SYNTHASE, CHLOROPLASTIC"/>
    <property type="match status" value="1"/>
</dbReference>
<name>W4QUE2_HALA3</name>
<gene>
    <name evidence="11" type="ORF">JCM9157_2012</name>
</gene>
<comment type="similarity">
    <text evidence="2 9">Belongs to the uroporphyrinogen-III synthase family.</text>
</comment>
<organism evidence="11 12">
    <name type="scientific">Halalkalibacter akibai (strain ATCC 43226 / DSM 21942 / CIP 109018 / JCM 9157 / 1139)</name>
    <name type="common">Bacillus akibai</name>
    <dbReference type="NCBI Taxonomy" id="1236973"/>
    <lineage>
        <taxon>Bacteria</taxon>
        <taxon>Bacillati</taxon>
        <taxon>Bacillota</taxon>
        <taxon>Bacilli</taxon>
        <taxon>Bacillales</taxon>
        <taxon>Bacillaceae</taxon>
        <taxon>Halalkalibacter</taxon>
    </lineage>
</organism>
<dbReference type="GO" id="GO:0008168">
    <property type="term" value="F:methyltransferase activity"/>
    <property type="evidence" value="ECO:0007669"/>
    <property type="project" value="UniProtKB-KW"/>
</dbReference>
<evidence type="ECO:0000256" key="6">
    <source>
        <dbReference type="ARBA" id="ARBA00037589"/>
    </source>
</evidence>
<evidence type="ECO:0000256" key="9">
    <source>
        <dbReference type="RuleBase" id="RU366031"/>
    </source>
</evidence>
<dbReference type="InterPro" id="IPR036108">
    <property type="entry name" value="4pyrrol_syn_uPrphyn_synt_sf"/>
</dbReference>
<dbReference type="InterPro" id="IPR039793">
    <property type="entry name" value="UROS/Hem4"/>
</dbReference>
<dbReference type="AlphaFoldDB" id="W4QUE2"/>
<evidence type="ECO:0000256" key="2">
    <source>
        <dbReference type="ARBA" id="ARBA00008133"/>
    </source>
</evidence>
<sequence length="257" mass="28947">MTDRPLASKIILVTRAKEQAQDLTKLVEAKGGTTIEVPLIAFQSLQTPEIKTAIHTINDYQWLIFTSSNGVRFFMEQYELLQQTWKLPKHLKIAVVGQKTERTLAKYHLQADLCPDEFVAEGLIEELKGQIRNNERVLIARGNLGRDILVQQLSRIGAQVDDVTVYKTVVPEAANQLEQVLNHSIDYITFTSSSTVHHFMQIIRQANIQIQAKIACIGPIAAKTVQDYGLTVDVMPTTYTIDHLVEEIIADTKENHS</sequence>
<dbReference type="InterPro" id="IPR003754">
    <property type="entry name" value="4pyrrol_synth_uPrphyn_synth"/>
</dbReference>
<dbReference type="RefSeq" id="WP_035664067.1">
    <property type="nucleotide sequence ID" value="NZ_BAUV01000012.1"/>
</dbReference>
<dbReference type="GO" id="GO:0006782">
    <property type="term" value="P:protoporphyrinogen IX biosynthetic process"/>
    <property type="evidence" value="ECO:0007669"/>
    <property type="project" value="UniProtKB-UniRule"/>
</dbReference>
<dbReference type="PANTHER" id="PTHR38042:SF1">
    <property type="entry name" value="UROPORPHYRINOGEN-III SYNTHASE, CHLOROPLASTIC"/>
    <property type="match status" value="1"/>
</dbReference>
<dbReference type="EC" id="4.2.1.75" evidence="3 9"/>
<dbReference type="Gene3D" id="3.40.50.10090">
    <property type="match status" value="2"/>
</dbReference>
<keyword evidence="4 9" id="KW-0456">Lyase</keyword>
<proteinExistence type="inferred from homology"/>
<dbReference type="GO" id="GO:0032259">
    <property type="term" value="P:methylation"/>
    <property type="evidence" value="ECO:0007669"/>
    <property type="project" value="UniProtKB-KW"/>
</dbReference>
<keyword evidence="11" id="KW-0489">Methyltransferase</keyword>
<comment type="pathway">
    <text evidence="1 9">Porphyrin-containing compound metabolism; protoporphyrin-IX biosynthesis; coproporphyrinogen-III from 5-aminolevulinate: step 3/4.</text>
</comment>
<evidence type="ECO:0000259" key="10">
    <source>
        <dbReference type="Pfam" id="PF02602"/>
    </source>
</evidence>
<feature type="domain" description="Tetrapyrrole biosynthesis uroporphyrinogen III synthase" evidence="10">
    <location>
        <begin position="22"/>
        <end position="246"/>
    </location>
</feature>
<dbReference type="STRING" id="1236973.JCM9157_2012"/>
<dbReference type="SUPFAM" id="SSF69618">
    <property type="entry name" value="HemD-like"/>
    <property type="match status" value="1"/>
</dbReference>
<dbReference type="FunFam" id="3.40.50.10090:FF:000001">
    <property type="entry name" value="Bifunctional uroporphyrinogen-III C-methyltransferase/uroporphyrinogen-III synthase"/>
    <property type="match status" value="1"/>
</dbReference>
<dbReference type="GO" id="GO:0006780">
    <property type="term" value="P:uroporphyrinogen III biosynthetic process"/>
    <property type="evidence" value="ECO:0007669"/>
    <property type="project" value="UniProtKB-UniRule"/>
</dbReference>
<evidence type="ECO:0000256" key="5">
    <source>
        <dbReference type="ARBA" id="ARBA00023244"/>
    </source>
</evidence>
<evidence type="ECO:0000256" key="7">
    <source>
        <dbReference type="ARBA" id="ARBA00040167"/>
    </source>
</evidence>
<protein>
    <recommendedName>
        <fullName evidence="7 9">Uroporphyrinogen-III synthase</fullName>
        <ecNumber evidence="3 9">4.2.1.75</ecNumber>
    </recommendedName>
</protein>
<reference evidence="11 12" key="1">
    <citation type="journal article" date="2014" name="Genome Announc.">
        <title>Draft Genome Sequences of Three Alkaliphilic Bacillus Strains, Bacillus wakoensis JCM 9140T, Bacillus akibai JCM 9157T, and Bacillus hemicellulosilyticus JCM 9152T.</title>
        <authorList>
            <person name="Yuki M."/>
            <person name="Oshima K."/>
            <person name="Suda W."/>
            <person name="Oshida Y."/>
            <person name="Kitamura K."/>
            <person name="Iida T."/>
            <person name="Hattori M."/>
            <person name="Ohkuma M."/>
        </authorList>
    </citation>
    <scope>NUCLEOTIDE SEQUENCE [LARGE SCALE GENOMIC DNA]</scope>
    <source>
        <strain evidence="11 12">JCM 9157</strain>
    </source>
</reference>
<evidence type="ECO:0000256" key="1">
    <source>
        <dbReference type="ARBA" id="ARBA00004772"/>
    </source>
</evidence>
<dbReference type="EMBL" id="BAUV01000012">
    <property type="protein sequence ID" value="GAE34929.1"/>
    <property type="molecule type" value="Genomic_DNA"/>
</dbReference>
<comment type="catalytic activity">
    <reaction evidence="8 9">
        <text>hydroxymethylbilane = uroporphyrinogen III + H2O</text>
        <dbReference type="Rhea" id="RHEA:18965"/>
        <dbReference type="ChEBI" id="CHEBI:15377"/>
        <dbReference type="ChEBI" id="CHEBI:57308"/>
        <dbReference type="ChEBI" id="CHEBI:57845"/>
        <dbReference type="EC" id="4.2.1.75"/>
    </reaction>
</comment>
<dbReference type="GO" id="GO:0004852">
    <property type="term" value="F:uroporphyrinogen-III synthase activity"/>
    <property type="evidence" value="ECO:0007669"/>
    <property type="project" value="UniProtKB-UniRule"/>
</dbReference>
<evidence type="ECO:0000256" key="8">
    <source>
        <dbReference type="ARBA" id="ARBA00048617"/>
    </source>
</evidence>
<dbReference type="eggNOG" id="COG1587">
    <property type="taxonomic scope" value="Bacteria"/>
</dbReference>
<comment type="function">
    <text evidence="6 9">Catalyzes cyclization of the linear tetrapyrrole, hydroxymethylbilane, to the macrocyclic uroporphyrinogen III.</text>
</comment>
<evidence type="ECO:0000313" key="12">
    <source>
        <dbReference type="Proteomes" id="UP000018896"/>
    </source>
</evidence>
<keyword evidence="5 9" id="KW-0627">Porphyrin biosynthesis</keyword>
<dbReference type="CDD" id="cd06578">
    <property type="entry name" value="HemD"/>
    <property type="match status" value="1"/>
</dbReference>
<keyword evidence="11" id="KW-0808">Transferase</keyword>
<dbReference type="Pfam" id="PF02602">
    <property type="entry name" value="HEM4"/>
    <property type="match status" value="1"/>
</dbReference>
<dbReference type="Proteomes" id="UP000018896">
    <property type="component" value="Unassembled WGS sequence"/>
</dbReference>
<keyword evidence="12" id="KW-1185">Reference proteome</keyword>
<evidence type="ECO:0000256" key="4">
    <source>
        <dbReference type="ARBA" id="ARBA00023239"/>
    </source>
</evidence>
<evidence type="ECO:0000256" key="3">
    <source>
        <dbReference type="ARBA" id="ARBA00013109"/>
    </source>
</evidence>
<comment type="caution">
    <text evidence="11">The sequence shown here is derived from an EMBL/GenBank/DDBJ whole genome shotgun (WGS) entry which is preliminary data.</text>
</comment>
<evidence type="ECO:0000313" key="11">
    <source>
        <dbReference type="EMBL" id="GAE34929.1"/>
    </source>
</evidence>
<dbReference type="OrthoDB" id="9815856at2"/>